<sequence>MTFYPQEFMLLSWLLIIAAFALFFVTVLAGRVWCGYACPQSAWTWWFIWVEHRLEGPRHRRLKRARLAMDVDTACRKGLKHATWLAIALVTGLTFVGYFTPIRDLLTALPRLEASGWAYVWLGLVATFTYLNAGWLREQVCLHMCPYARFQAVMFDRDTLTVSYDAGRGEPRAPRRREAGTAEPGDCVDCGLCVQVCPTGIDIREGLQHACIDCAACIDACDGVMDRLGRPRGLIRYTTENALAGQPTRIARPRLLGYLVALLTMLALFAVNLAERTPLDLDVERDRQRLFRVTPQGDITNVYTLTVRNLDNVDHRYRLAASGLAGLTLDRQRLEVPAGQSRQLVSRPASIVMPSTGPVMTSSGISKRSMPTSRWSVTAAFWEEPPDANGLASHAPWYKQFWPWFIIALLGSSVIFSLIYLVASIRYFDGTVAQDYYQRGLAINEQLAKQEQADRLGLAARLRVDDLTGDVIVDLEGQRRPEQLHLAWIFPTEHGRDRHLTLQRVQQGRYVGTLDAPLRYRWYLHLQPTPGDDAAWRLTGEARFPHAGAIALTPGI</sequence>
<dbReference type="InterPro" id="IPR032879">
    <property type="entry name" value="FixG_C"/>
</dbReference>
<accession>A0A1B8NW44</accession>
<dbReference type="Pfam" id="PF13746">
    <property type="entry name" value="Fer4_18"/>
    <property type="match status" value="1"/>
</dbReference>
<dbReference type="GO" id="GO:0051539">
    <property type="term" value="F:4 iron, 4 sulfur cluster binding"/>
    <property type="evidence" value="ECO:0007669"/>
    <property type="project" value="UniProtKB-KW"/>
</dbReference>
<evidence type="ECO:0000313" key="10">
    <source>
        <dbReference type="Proteomes" id="UP000092504"/>
    </source>
</evidence>
<keyword evidence="7" id="KW-1133">Transmembrane helix</keyword>
<evidence type="ECO:0000259" key="8">
    <source>
        <dbReference type="PROSITE" id="PS51379"/>
    </source>
</evidence>
<feature type="transmembrane region" description="Helical" evidence="7">
    <location>
        <begin position="119"/>
        <end position="136"/>
    </location>
</feature>
<feature type="transmembrane region" description="Helical" evidence="7">
    <location>
        <begin position="12"/>
        <end position="34"/>
    </location>
</feature>
<proteinExistence type="predicted"/>
<dbReference type="PROSITE" id="PS00198">
    <property type="entry name" value="4FE4S_FER_1"/>
    <property type="match status" value="1"/>
</dbReference>
<dbReference type="Pfam" id="PF05751">
    <property type="entry name" value="FixH"/>
    <property type="match status" value="1"/>
</dbReference>
<dbReference type="Gene3D" id="3.30.70.20">
    <property type="match status" value="1"/>
</dbReference>
<dbReference type="EMBL" id="MAJD01000002">
    <property type="protein sequence ID" value="OBX34230.1"/>
    <property type="molecule type" value="Genomic_DNA"/>
</dbReference>
<evidence type="ECO:0000256" key="4">
    <source>
        <dbReference type="ARBA" id="ARBA00022982"/>
    </source>
</evidence>
<evidence type="ECO:0000256" key="1">
    <source>
        <dbReference type="ARBA" id="ARBA00022448"/>
    </source>
</evidence>
<dbReference type="InterPro" id="IPR008620">
    <property type="entry name" value="FixH"/>
</dbReference>
<gene>
    <name evidence="9" type="ORF">A8U91_03283</name>
</gene>
<feature type="domain" description="4Fe-4S ferredoxin-type" evidence="8">
    <location>
        <begin position="178"/>
        <end position="206"/>
    </location>
</feature>
<dbReference type="NCBIfam" id="TIGR02745">
    <property type="entry name" value="ccoG_rdxA_fixG"/>
    <property type="match status" value="1"/>
</dbReference>
<keyword evidence="7" id="KW-0812">Transmembrane</keyword>
<evidence type="ECO:0000256" key="5">
    <source>
        <dbReference type="ARBA" id="ARBA00023004"/>
    </source>
</evidence>
<dbReference type="InterPro" id="IPR017896">
    <property type="entry name" value="4Fe4S_Fe-S-bd"/>
</dbReference>
<dbReference type="PANTHER" id="PTHR30176">
    <property type="entry name" value="FERREDOXIN-TYPE PROTEIN NAPH"/>
    <property type="match status" value="1"/>
</dbReference>
<keyword evidence="6" id="KW-0411">Iron-sulfur</keyword>
<dbReference type="InterPro" id="IPR051684">
    <property type="entry name" value="Electron_Trans/Redox"/>
</dbReference>
<dbReference type="InterPro" id="IPR013783">
    <property type="entry name" value="Ig-like_fold"/>
</dbReference>
<protein>
    <submittedName>
        <fullName evidence="9">FixH</fullName>
    </submittedName>
</protein>
<keyword evidence="1" id="KW-0813">Transport</keyword>
<feature type="transmembrane region" description="Helical" evidence="7">
    <location>
        <begin position="255"/>
        <end position="274"/>
    </location>
</feature>
<keyword evidence="3" id="KW-0479">Metal-binding</keyword>
<dbReference type="PROSITE" id="PS51379">
    <property type="entry name" value="4FE4S_FER_2"/>
    <property type="match status" value="1"/>
</dbReference>
<keyword evidence="5" id="KW-0408">Iron</keyword>
<evidence type="ECO:0000256" key="2">
    <source>
        <dbReference type="ARBA" id="ARBA00022485"/>
    </source>
</evidence>
<feature type="transmembrane region" description="Helical" evidence="7">
    <location>
        <begin position="82"/>
        <end position="99"/>
    </location>
</feature>
<dbReference type="AlphaFoldDB" id="A0A1B8NW44"/>
<keyword evidence="2" id="KW-0004">4Fe-4S</keyword>
<dbReference type="PANTHER" id="PTHR30176:SF3">
    <property type="entry name" value="FERREDOXIN-TYPE PROTEIN NAPH"/>
    <property type="match status" value="1"/>
</dbReference>
<evidence type="ECO:0000256" key="6">
    <source>
        <dbReference type="ARBA" id="ARBA00023014"/>
    </source>
</evidence>
<dbReference type="GO" id="GO:0046872">
    <property type="term" value="F:metal ion binding"/>
    <property type="evidence" value="ECO:0007669"/>
    <property type="project" value="UniProtKB-KW"/>
</dbReference>
<dbReference type="InterPro" id="IPR014116">
    <property type="entry name" value="Cyt_c_oxidase_cbb3_FixG"/>
</dbReference>
<evidence type="ECO:0000256" key="3">
    <source>
        <dbReference type="ARBA" id="ARBA00022723"/>
    </source>
</evidence>
<comment type="caution">
    <text evidence="9">The sequence shown here is derived from an EMBL/GenBank/DDBJ whole genome shotgun (WGS) entry which is preliminary data.</text>
</comment>
<dbReference type="GO" id="GO:0005886">
    <property type="term" value="C:plasma membrane"/>
    <property type="evidence" value="ECO:0007669"/>
    <property type="project" value="TreeGrafter"/>
</dbReference>
<dbReference type="InterPro" id="IPR017900">
    <property type="entry name" value="4Fe4S_Fe_S_CS"/>
</dbReference>
<dbReference type="Proteomes" id="UP000092504">
    <property type="component" value="Unassembled WGS sequence"/>
</dbReference>
<dbReference type="Pfam" id="PF12801">
    <property type="entry name" value="Fer4_5"/>
    <property type="match status" value="1"/>
</dbReference>
<dbReference type="SUPFAM" id="SSF54862">
    <property type="entry name" value="4Fe-4S ferredoxins"/>
    <property type="match status" value="1"/>
</dbReference>
<name>A0A1B8NW44_HALEL</name>
<keyword evidence="7" id="KW-0472">Membrane</keyword>
<reference evidence="9 10" key="1">
    <citation type="submission" date="2016-06" db="EMBL/GenBank/DDBJ databases">
        <title>Genome sequence of halotolerant plant growth promoting strain of Halomonas elongata HEK1 isolated from salterns of Rann of Kutch, Gujarat, India.</title>
        <authorList>
            <person name="Gaba S."/>
            <person name="Singh R.N."/>
            <person name="Abrol S."/>
            <person name="Kaushik R."/>
            <person name="Saxena A.K."/>
        </authorList>
    </citation>
    <scope>NUCLEOTIDE SEQUENCE [LARGE SCALE GENOMIC DNA]</scope>
    <source>
        <strain evidence="9 10">HEK1</strain>
    </source>
</reference>
<feature type="transmembrane region" description="Helical" evidence="7">
    <location>
        <begin position="401"/>
        <end position="423"/>
    </location>
</feature>
<keyword evidence="4" id="KW-0249">Electron transport</keyword>
<organism evidence="9 10">
    <name type="scientific">Halomonas elongata</name>
    <dbReference type="NCBI Taxonomy" id="2746"/>
    <lineage>
        <taxon>Bacteria</taxon>
        <taxon>Pseudomonadati</taxon>
        <taxon>Pseudomonadota</taxon>
        <taxon>Gammaproteobacteria</taxon>
        <taxon>Oceanospirillales</taxon>
        <taxon>Halomonadaceae</taxon>
        <taxon>Halomonas</taxon>
    </lineage>
</organism>
<dbReference type="Gene3D" id="2.60.40.10">
    <property type="entry name" value="Immunoglobulins"/>
    <property type="match status" value="1"/>
</dbReference>
<evidence type="ECO:0000313" key="9">
    <source>
        <dbReference type="EMBL" id="OBX34230.1"/>
    </source>
</evidence>
<dbReference type="Pfam" id="PF11614">
    <property type="entry name" value="FixG_C"/>
    <property type="match status" value="1"/>
</dbReference>
<dbReference type="PATRIC" id="fig|2746.7.peg.3376"/>
<evidence type="ECO:0000256" key="7">
    <source>
        <dbReference type="SAM" id="Phobius"/>
    </source>
</evidence>